<dbReference type="EMBL" id="BGPR01000074">
    <property type="protein sequence ID" value="GBL90820.1"/>
    <property type="molecule type" value="Genomic_DNA"/>
</dbReference>
<comment type="caution">
    <text evidence="1">The sequence shown here is derived from an EMBL/GenBank/DDBJ whole genome shotgun (WGS) entry which is preliminary data.</text>
</comment>
<accession>A0A4Y2BF16</accession>
<sequence>MRTKSDPISFHIDLVPVIVSADDLTSPVCIYRNSNSPLQLKRGRCQVPLFLSSGPDTNFSEHPFRWLAQRYNPVRKKLPDRKFHSGRLVGPPGL</sequence>
<organism evidence="1 2">
    <name type="scientific">Araneus ventricosus</name>
    <name type="common">Orbweaver spider</name>
    <name type="synonym">Epeira ventricosa</name>
    <dbReference type="NCBI Taxonomy" id="182803"/>
    <lineage>
        <taxon>Eukaryota</taxon>
        <taxon>Metazoa</taxon>
        <taxon>Ecdysozoa</taxon>
        <taxon>Arthropoda</taxon>
        <taxon>Chelicerata</taxon>
        <taxon>Arachnida</taxon>
        <taxon>Araneae</taxon>
        <taxon>Araneomorphae</taxon>
        <taxon>Entelegynae</taxon>
        <taxon>Araneoidea</taxon>
        <taxon>Araneidae</taxon>
        <taxon>Araneus</taxon>
    </lineage>
</organism>
<protein>
    <submittedName>
        <fullName evidence="1">Uncharacterized protein</fullName>
    </submittedName>
</protein>
<proteinExistence type="predicted"/>
<dbReference type="AlphaFoldDB" id="A0A4Y2BF16"/>
<keyword evidence="2" id="KW-1185">Reference proteome</keyword>
<dbReference type="OrthoDB" id="10425006at2759"/>
<evidence type="ECO:0000313" key="1">
    <source>
        <dbReference type="EMBL" id="GBL90820.1"/>
    </source>
</evidence>
<reference evidence="1 2" key="1">
    <citation type="journal article" date="2019" name="Sci. Rep.">
        <title>Orb-weaving spider Araneus ventricosus genome elucidates the spidroin gene catalogue.</title>
        <authorList>
            <person name="Kono N."/>
            <person name="Nakamura H."/>
            <person name="Ohtoshi R."/>
            <person name="Moran D.A.P."/>
            <person name="Shinohara A."/>
            <person name="Yoshida Y."/>
            <person name="Fujiwara M."/>
            <person name="Mori M."/>
            <person name="Tomita M."/>
            <person name="Arakawa K."/>
        </authorList>
    </citation>
    <scope>NUCLEOTIDE SEQUENCE [LARGE SCALE GENOMIC DNA]</scope>
</reference>
<gene>
    <name evidence="1" type="ORF">AVEN_215552_1</name>
</gene>
<dbReference type="Proteomes" id="UP000499080">
    <property type="component" value="Unassembled WGS sequence"/>
</dbReference>
<evidence type="ECO:0000313" key="2">
    <source>
        <dbReference type="Proteomes" id="UP000499080"/>
    </source>
</evidence>
<name>A0A4Y2BF16_ARAVE</name>